<name>A0A150BND8_BACCE</name>
<dbReference type="InterPro" id="IPR036390">
    <property type="entry name" value="WH_DNA-bd_sf"/>
</dbReference>
<dbReference type="GO" id="GO:0006260">
    <property type="term" value="P:DNA replication"/>
    <property type="evidence" value="ECO:0007669"/>
    <property type="project" value="InterPro"/>
</dbReference>
<dbReference type="Gene3D" id="1.10.10.10">
    <property type="entry name" value="Winged helix-like DNA-binding domain superfamily/Winged helix DNA-binding domain"/>
    <property type="match status" value="1"/>
</dbReference>
<evidence type="ECO:0000313" key="2">
    <source>
        <dbReference type="EMBL" id="QDZ77090.1"/>
    </source>
</evidence>
<proteinExistence type="predicted"/>
<organism evidence="2 3">
    <name type="scientific">Bacillus cereus</name>
    <dbReference type="NCBI Taxonomy" id="1396"/>
    <lineage>
        <taxon>Bacteria</taxon>
        <taxon>Bacillati</taxon>
        <taxon>Bacillota</taxon>
        <taxon>Bacilli</taxon>
        <taxon>Bacillales</taxon>
        <taxon>Bacillaceae</taxon>
        <taxon>Bacillus</taxon>
        <taxon>Bacillus cereus group</taxon>
    </lineage>
</organism>
<evidence type="ECO:0000313" key="3">
    <source>
        <dbReference type="Proteomes" id="UP000321735"/>
    </source>
</evidence>
<dbReference type="Proteomes" id="UP000321735">
    <property type="component" value="Chromosome"/>
</dbReference>
<reference evidence="1" key="2">
    <citation type="submission" date="2022-07" db="EMBL/GenBank/DDBJ databases">
        <title>Identification and characterization of Bacillus thuringiensis and other Bacillus cereus group isolates from spinach by whole genome sequencing.</title>
        <authorList>
            <person name="Zao X."/>
            <person name="Zervas A."/>
            <person name="Hendriks M."/>
            <person name="Rajkovic A."/>
            <person name="Van Overbeek L."/>
            <person name="Hendriksen N.B."/>
            <person name="Uyttendaele M."/>
        </authorList>
    </citation>
    <scope>NUCLEOTIDE SEQUENCE</scope>
    <source>
        <strain evidence="1">781001F-1</strain>
    </source>
</reference>
<evidence type="ECO:0000313" key="1">
    <source>
        <dbReference type="EMBL" id="MCQ6289047.1"/>
    </source>
</evidence>
<dbReference type="EMBL" id="CP031778">
    <property type="protein sequence ID" value="QDZ77090.1"/>
    <property type="molecule type" value="Genomic_DNA"/>
</dbReference>
<dbReference type="Proteomes" id="UP001204643">
    <property type="component" value="Unassembled WGS sequence"/>
</dbReference>
<dbReference type="RefSeq" id="WP_000096320.1">
    <property type="nucleotide sequence ID" value="NZ_CP031778.1"/>
</dbReference>
<dbReference type="EMBL" id="JANHEB010000120">
    <property type="protein sequence ID" value="MCQ6289047.1"/>
    <property type="molecule type" value="Genomic_DNA"/>
</dbReference>
<sequence length="147" mass="17180">MSSLDKDIFIEVPDEKTGEIQQYLLTPTKQKKVYKGDWVMMFQEGLTHVAKLNLKGETLRVYMILLAKLDYENWLRIRQKDIAKELNMNPPHVSRAIKELFEHGILVKGPKVGASNTYRLDPSFAFRGRDKNLEQVRKEVKHLKIIK</sequence>
<dbReference type="Pfam" id="PF13730">
    <property type="entry name" value="HTH_36"/>
    <property type="match status" value="1"/>
</dbReference>
<dbReference type="InterPro" id="IPR036388">
    <property type="entry name" value="WH-like_DNA-bd_sf"/>
</dbReference>
<reference evidence="2 3" key="1">
    <citation type="journal article" date="2019" name="Ecotoxicol. Environ. Saf.">
        <title>Microbial characterization of heavy metal resistant bacterial strains isolated from an electroplating wastewater treatment plant.</title>
        <authorList>
            <person name="Cai X."/>
            <person name="Zheng X."/>
            <person name="Zhang D."/>
            <person name="Iqbal W."/>
            <person name="Liu C."/>
            <person name="Yang B."/>
            <person name="Zhao X."/>
            <person name="Lu X."/>
            <person name="Mao Y."/>
        </authorList>
    </citation>
    <scope>NUCLEOTIDE SEQUENCE [LARGE SCALE GENOMIC DNA]</scope>
    <source>
        <strain evidence="2 3">Co1-1</strain>
    </source>
</reference>
<dbReference type="SUPFAM" id="SSF46785">
    <property type="entry name" value="Winged helix' DNA-binding domain"/>
    <property type="match status" value="1"/>
</dbReference>
<protein>
    <submittedName>
        <fullName evidence="2">Helix-turn-helix domain-containing protein</fullName>
    </submittedName>
</protein>
<gene>
    <name evidence="2" type="ORF">D0437_30585</name>
    <name evidence="1" type="ORF">NPM19_31215</name>
</gene>
<dbReference type="AlphaFoldDB" id="A0A150BND8"/>
<accession>A0A150BND8</accession>
<dbReference type="GO" id="GO:0006276">
    <property type="term" value="P:plasmid maintenance"/>
    <property type="evidence" value="ECO:0007669"/>
    <property type="project" value="InterPro"/>
</dbReference>